<name>A0ABS4DFC9_9CHLR</name>
<dbReference type="RefSeq" id="WP_135480624.1">
    <property type="nucleotide sequence ID" value="NZ_SIJK02000058.1"/>
</dbReference>
<evidence type="ECO:0000313" key="3">
    <source>
        <dbReference type="Proteomes" id="UP001193081"/>
    </source>
</evidence>
<dbReference type="Pfam" id="PF13529">
    <property type="entry name" value="Peptidase_C39_2"/>
    <property type="match status" value="1"/>
</dbReference>
<accession>A0ABS4DFC9</accession>
<dbReference type="Proteomes" id="UP001193081">
    <property type="component" value="Unassembled WGS sequence"/>
</dbReference>
<gene>
    <name evidence="2" type="ORF">EYB53_020760</name>
</gene>
<comment type="caution">
    <text evidence="2">The sequence shown here is derived from an EMBL/GenBank/DDBJ whole genome shotgun (WGS) entry which is preliminary data.</text>
</comment>
<organism evidence="2 3">
    <name type="scientific">Candidatus Chloroploca mongolica</name>
    <dbReference type="NCBI Taxonomy" id="2528176"/>
    <lineage>
        <taxon>Bacteria</taxon>
        <taxon>Bacillati</taxon>
        <taxon>Chloroflexota</taxon>
        <taxon>Chloroflexia</taxon>
        <taxon>Chloroflexales</taxon>
        <taxon>Chloroflexineae</taxon>
        <taxon>Oscillochloridaceae</taxon>
        <taxon>Candidatus Chloroploca</taxon>
    </lineage>
</organism>
<protein>
    <submittedName>
        <fullName evidence="2">C39 family peptidase</fullName>
    </submittedName>
</protein>
<evidence type="ECO:0000259" key="1">
    <source>
        <dbReference type="Pfam" id="PF13529"/>
    </source>
</evidence>
<dbReference type="InterPro" id="IPR039564">
    <property type="entry name" value="Peptidase_C39-like"/>
</dbReference>
<keyword evidence="3" id="KW-1185">Reference proteome</keyword>
<feature type="domain" description="Peptidase C39-like" evidence="1">
    <location>
        <begin position="172"/>
        <end position="302"/>
    </location>
</feature>
<dbReference type="Gene3D" id="3.90.70.10">
    <property type="entry name" value="Cysteine proteinases"/>
    <property type="match status" value="1"/>
</dbReference>
<dbReference type="EMBL" id="SIJK02000058">
    <property type="protein sequence ID" value="MBP1468155.1"/>
    <property type="molecule type" value="Genomic_DNA"/>
</dbReference>
<sequence length="351" mass="37904">MSRHQSKSWSSDELAGWQRAAPTVDDDPAARIVLVGPELAFAGASELIPSWAADTPEQSWIEVQLEVTAAHEPPSLYRMGRWDDARAGSQRTSFAAQRTPIASVATDTLVITAPAVTVRPRIVLGGKPGADMPDLEALTLCVTSNALPPAPLPEALPETALSVPLRLPQYAYVGGEGWCSPVALAMALAYWHEQTGDPRLAPFRDPACVPDLVVPMVNDPAWQGTGNWAFNTAFAAAHGLTAYITRLDSLAQLARWITAGVPVIASLGWHEGELEGALVPSNGHLTLVRGFAHGRRVLTAEPASYEEVQVLRSYRADQFFTCWQRASSGTVYLLYPPGWPRPEPTADDAWV</sequence>
<reference evidence="2 3" key="1">
    <citation type="submission" date="2021-03" db="EMBL/GenBank/DDBJ databases">
        <authorList>
            <person name="Grouzdev D.S."/>
        </authorList>
    </citation>
    <scope>NUCLEOTIDE SEQUENCE [LARGE SCALE GENOMIC DNA]</scope>
    <source>
        <strain evidence="2 3">M50-1</strain>
    </source>
</reference>
<evidence type="ECO:0000313" key="2">
    <source>
        <dbReference type="EMBL" id="MBP1468155.1"/>
    </source>
</evidence>
<proteinExistence type="predicted"/>